<sequence>MGQKVKPICIRVGKGLPASFSSVFFAEKNYASWLLDDYKIRNKIKQEYAKAQISKVVIQRASEKSVRILLSAFKPKFLVGENGAIVEKLKNDIAKEFGFDDVKVSVNHVYKNNLEASIVAYNVAKQIENYVMFRFAMKKAVDESMKQGALGIKMCCSGRLGGAEIARTEGYKQGQVPLHTFRADIDYAECNAKTKYGIIGVKVWIHRKRSNYSKKASI</sequence>
<dbReference type="PANTHER" id="PTHR11760:SF19">
    <property type="entry name" value="SMALL RIBOSOMAL SUBUNIT PROTEIN US3C"/>
    <property type="match status" value="1"/>
</dbReference>
<dbReference type="InterPro" id="IPR057258">
    <property type="entry name" value="Ribosomal_uS3"/>
</dbReference>
<dbReference type="GO" id="GO:0019843">
    <property type="term" value="F:rRNA binding"/>
    <property type="evidence" value="ECO:0007669"/>
    <property type="project" value="UniProtKB-UniRule"/>
</dbReference>
<comment type="function">
    <text evidence="6 8">Binds the lower part of the 30S subunit head. Binds mRNA in the 70S ribosome, positioning it for translation.</text>
</comment>
<dbReference type="InterPro" id="IPR001351">
    <property type="entry name" value="Ribosomal_uS3_C"/>
</dbReference>
<comment type="subunit">
    <text evidence="8">Part of the 30S ribosomal subunit. Forms a tight complex with proteins S10 and S14.</text>
</comment>
<dbReference type="CDD" id="cd02412">
    <property type="entry name" value="KH-II_30S_S3"/>
    <property type="match status" value="1"/>
</dbReference>
<dbReference type="InterPro" id="IPR005704">
    <property type="entry name" value="Ribosomal_uS3_bac-typ"/>
</dbReference>
<dbReference type="InterPro" id="IPR036419">
    <property type="entry name" value="Ribosomal_S3_C_sf"/>
</dbReference>
<dbReference type="AlphaFoldDB" id="A0A2P1P8Z5"/>
<dbReference type="InterPro" id="IPR015946">
    <property type="entry name" value="KH_dom-like_a/b"/>
</dbReference>
<dbReference type="RefSeq" id="WP_106874577.1">
    <property type="nucleotide sequence ID" value="NZ_CP027845.1"/>
</dbReference>
<dbReference type="HAMAP" id="MF_01309_B">
    <property type="entry name" value="Ribosomal_uS3_B"/>
    <property type="match status" value="1"/>
</dbReference>
<evidence type="ECO:0000313" key="11">
    <source>
        <dbReference type="EMBL" id="AVP87727.1"/>
    </source>
</evidence>
<keyword evidence="12" id="KW-1185">Reference proteome</keyword>
<evidence type="ECO:0000256" key="1">
    <source>
        <dbReference type="ARBA" id="ARBA00010761"/>
    </source>
</evidence>
<dbReference type="InterPro" id="IPR009019">
    <property type="entry name" value="KH_sf_prok-type"/>
</dbReference>
<evidence type="ECO:0000256" key="3">
    <source>
        <dbReference type="ARBA" id="ARBA00022884"/>
    </source>
</evidence>
<evidence type="ECO:0000313" key="12">
    <source>
        <dbReference type="Proteomes" id="UP000241762"/>
    </source>
</evidence>
<dbReference type="GO" id="GO:0003729">
    <property type="term" value="F:mRNA binding"/>
    <property type="evidence" value="ECO:0007669"/>
    <property type="project" value="UniProtKB-UniRule"/>
</dbReference>
<evidence type="ECO:0000256" key="4">
    <source>
        <dbReference type="ARBA" id="ARBA00022980"/>
    </source>
</evidence>
<dbReference type="Gene3D" id="3.30.300.20">
    <property type="match status" value="1"/>
</dbReference>
<dbReference type="SUPFAM" id="SSF54814">
    <property type="entry name" value="Prokaryotic type KH domain (KH-domain type II)"/>
    <property type="match status" value="1"/>
</dbReference>
<evidence type="ECO:0000259" key="10">
    <source>
        <dbReference type="PROSITE" id="PS50823"/>
    </source>
</evidence>
<dbReference type="NCBIfam" id="TIGR01009">
    <property type="entry name" value="rpsC_bact"/>
    <property type="match status" value="1"/>
</dbReference>
<comment type="similarity">
    <text evidence="1 8 9">Belongs to the universal ribosomal protein uS3 family.</text>
</comment>
<dbReference type="KEGG" id="ptc:phytr_7910"/>
<dbReference type="GO" id="GO:0006412">
    <property type="term" value="P:translation"/>
    <property type="evidence" value="ECO:0007669"/>
    <property type="project" value="UniProtKB-UniRule"/>
</dbReference>
<dbReference type="Proteomes" id="UP000241762">
    <property type="component" value="Chromosome"/>
</dbReference>
<evidence type="ECO:0000256" key="5">
    <source>
        <dbReference type="ARBA" id="ARBA00023274"/>
    </source>
</evidence>
<name>A0A2P1P8Z5_9RICK</name>
<dbReference type="SUPFAM" id="SSF54821">
    <property type="entry name" value="Ribosomal protein S3 C-terminal domain"/>
    <property type="match status" value="1"/>
</dbReference>
<keyword evidence="3 8" id="KW-0694">RNA-binding</keyword>
<dbReference type="Gene3D" id="3.30.1140.32">
    <property type="entry name" value="Ribosomal protein S3, C-terminal domain"/>
    <property type="match status" value="1"/>
</dbReference>
<evidence type="ECO:0000256" key="9">
    <source>
        <dbReference type="RuleBase" id="RU003624"/>
    </source>
</evidence>
<dbReference type="OrthoDB" id="9806396at2"/>
<evidence type="ECO:0000256" key="6">
    <source>
        <dbReference type="ARBA" id="ARBA00024998"/>
    </source>
</evidence>
<accession>A0A2P1P8Z5</accession>
<dbReference type="GO" id="GO:0003735">
    <property type="term" value="F:structural constituent of ribosome"/>
    <property type="evidence" value="ECO:0007669"/>
    <property type="project" value="InterPro"/>
</dbReference>
<dbReference type="InterPro" id="IPR018280">
    <property type="entry name" value="Ribosomal_uS3_CS"/>
</dbReference>
<gene>
    <name evidence="8" type="primary">rpsC</name>
    <name evidence="11" type="ORF">phytr_7910</name>
</gene>
<evidence type="ECO:0000256" key="8">
    <source>
        <dbReference type="HAMAP-Rule" id="MF_01309"/>
    </source>
</evidence>
<dbReference type="InterPro" id="IPR004044">
    <property type="entry name" value="KH_dom_type_2"/>
</dbReference>
<evidence type="ECO:0000256" key="7">
    <source>
        <dbReference type="ARBA" id="ARBA00035257"/>
    </source>
</evidence>
<dbReference type="Pfam" id="PF07650">
    <property type="entry name" value="KH_2"/>
    <property type="match status" value="1"/>
</dbReference>
<dbReference type="FunFam" id="3.30.300.20:FF:000001">
    <property type="entry name" value="30S ribosomal protein S3"/>
    <property type="match status" value="1"/>
</dbReference>
<dbReference type="PANTHER" id="PTHR11760">
    <property type="entry name" value="30S/40S RIBOSOMAL PROTEIN S3"/>
    <property type="match status" value="1"/>
</dbReference>
<dbReference type="EMBL" id="CP027845">
    <property type="protein sequence ID" value="AVP87727.1"/>
    <property type="molecule type" value="Genomic_DNA"/>
</dbReference>
<keyword evidence="2 8" id="KW-0699">rRNA-binding</keyword>
<keyword evidence="4 8" id="KW-0689">Ribosomal protein</keyword>
<dbReference type="PROSITE" id="PS50823">
    <property type="entry name" value="KH_TYPE_2"/>
    <property type="match status" value="1"/>
</dbReference>
<evidence type="ECO:0000256" key="2">
    <source>
        <dbReference type="ARBA" id="ARBA00022730"/>
    </source>
</evidence>
<feature type="domain" description="KH type-2" evidence="10">
    <location>
        <begin position="40"/>
        <end position="110"/>
    </location>
</feature>
<dbReference type="Pfam" id="PF00189">
    <property type="entry name" value="Ribosomal_S3_C"/>
    <property type="match status" value="1"/>
</dbReference>
<reference evidence="11 12" key="1">
    <citation type="submission" date="2018-03" db="EMBL/GenBank/DDBJ databases">
        <title>A gene transfer event suggests a long-term partnership between eustigmatophyte algae and a novel lineage of endosymbiotic bacteria.</title>
        <authorList>
            <person name="Yurchenko T."/>
            <person name="Sevcikova T."/>
            <person name="Pribyl P."/>
            <person name="El Karkouri K."/>
            <person name="Klimes V."/>
            <person name="Amaral R."/>
            <person name="Zbrankova V."/>
            <person name="Kim E."/>
            <person name="Raoult D."/>
            <person name="Santos L.M.A."/>
            <person name="Elias M."/>
        </authorList>
    </citation>
    <scope>NUCLEOTIDE SEQUENCE [LARGE SCALE GENOMIC DNA]</scope>
    <source>
        <strain evidence="11">CCALA 838</strain>
    </source>
</reference>
<protein>
    <recommendedName>
        <fullName evidence="7 8">Small ribosomal subunit protein uS3</fullName>
    </recommendedName>
</protein>
<keyword evidence="5 8" id="KW-0687">Ribonucleoprotein</keyword>
<dbReference type="PROSITE" id="PS00548">
    <property type="entry name" value="RIBOSOMAL_S3"/>
    <property type="match status" value="1"/>
</dbReference>
<organism evidence="11 12">
    <name type="scientific">Candidatus Phycorickettsia trachydisci</name>
    <dbReference type="NCBI Taxonomy" id="2115978"/>
    <lineage>
        <taxon>Bacteria</taxon>
        <taxon>Pseudomonadati</taxon>
        <taxon>Pseudomonadota</taxon>
        <taxon>Alphaproteobacteria</taxon>
        <taxon>Rickettsiales</taxon>
        <taxon>Rickettsiaceae</taxon>
        <taxon>Candidatus Phycorickettsia</taxon>
    </lineage>
</organism>
<dbReference type="GO" id="GO:0022627">
    <property type="term" value="C:cytosolic small ribosomal subunit"/>
    <property type="evidence" value="ECO:0007669"/>
    <property type="project" value="TreeGrafter"/>
</dbReference>
<proteinExistence type="inferred from homology"/>